<proteinExistence type="predicted"/>
<evidence type="ECO:0000313" key="2">
    <source>
        <dbReference type="Proteomes" id="UP000821845"/>
    </source>
</evidence>
<dbReference type="EMBL" id="CM023482">
    <property type="protein sequence ID" value="KAH6939801.1"/>
    <property type="molecule type" value="Genomic_DNA"/>
</dbReference>
<sequence>MRGPDSRRCGEERMAKKKKKKRKLFLFKLSSQQLTAILDRDLANLIRYPWNGRTKRKGRHPLCHNDRVFRQGQSSLTGGNPNGKDVRLTVMPRDVTRDVSWRPLDERPRGQHGPWWWWSPRQSRVAAGAGSRSSRTSTRNHRRFVQCRHAIPGDSSAAHTLGDRAVREKTPCRGVKLAHADRRTYYTTFKTWRPDSAHRRRKETAARPPQNLHAKTTPPTRRAIIAPAVEFAAEHGTGTADRRQGNRAYSEYATAARRDTACGLGGANQMTSPFVPAQRGPPARPARGTPFGIRLCRSEFFSTSPRCA</sequence>
<comment type="caution">
    <text evidence="1">The sequence shown here is derived from an EMBL/GenBank/DDBJ whole genome shotgun (WGS) entry which is preliminary data.</text>
</comment>
<gene>
    <name evidence="1" type="ORF">HPB50_021623</name>
</gene>
<protein>
    <submittedName>
        <fullName evidence="1">Uncharacterized protein</fullName>
    </submittedName>
</protein>
<dbReference type="Proteomes" id="UP000821845">
    <property type="component" value="Chromosome 2"/>
</dbReference>
<reference evidence="1" key="1">
    <citation type="submission" date="2020-05" db="EMBL/GenBank/DDBJ databases">
        <title>Large-scale comparative analyses of tick genomes elucidate their genetic diversity and vector capacities.</title>
        <authorList>
            <person name="Jia N."/>
            <person name="Wang J."/>
            <person name="Shi W."/>
            <person name="Du L."/>
            <person name="Sun Y."/>
            <person name="Zhan W."/>
            <person name="Jiang J."/>
            <person name="Wang Q."/>
            <person name="Zhang B."/>
            <person name="Ji P."/>
            <person name="Sakyi L.B."/>
            <person name="Cui X."/>
            <person name="Yuan T."/>
            <person name="Jiang B."/>
            <person name="Yang W."/>
            <person name="Lam T.T.-Y."/>
            <person name="Chang Q."/>
            <person name="Ding S."/>
            <person name="Wang X."/>
            <person name="Zhu J."/>
            <person name="Ruan X."/>
            <person name="Zhao L."/>
            <person name="Wei J."/>
            <person name="Que T."/>
            <person name="Du C."/>
            <person name="Cheng J."/>
            <person name="Dai P."/>
            <person name="Han X."/>
            <person name="Huang E."/>
            <person name="Gao Y."/>
            <person name="Liu J."/>
            <person name="Shao H."/>
            <person name="Ye R."/>
            <person name="Li L."/>
            <person name="Wei W."/>
            <person name="Wang X."/>
            <person name="Wang C."/>
            <person name="Yang T."/>
            <person name="Huo Q."/>
            <person name="Li W."/>
            <person name="Guo W."/>
            <person name="Chen H."/>
            <person name="Zhou L."/>
            <person name="Ni X."/>
            <person name="Tian J."/>
            <person name="Zhou Y."/>
            <person name="Sheng Y."/>
            <person name="Liu T."/>
            <person name="Pan Y."/>
            <person name="Xia L."/>
            <person name="Li J."/>
            <person name="Zhao F."/>
            <person name="Cao W."/>
        </authorList>
    </citation>
    <scope>NUCLEOTIDE SEQUENCE</scope>
    <source>
        <strain evidence="1">Hyas-2018</strain>
    </source>
</reference>
<organism evidence="1 2">
    <name type="scientific">Hyalomma asiaticum</name>
    <name type="common">Tick</name>
    <dbReference type="NCBI Taxonomy" id="266040"/>
    <lineage>
        <taxon>Eukaryota</taxon>
        <taxon>Metazoa</taxon>
        <taxon>Ecdysozoa</taxon>
        <taxon>Arthropoda</taxon>
        <taxon>Chelicerata</taxon>
        <taxon>Arachnida</taxon>
        <taxon>Acari</taxon>
        <taxon>Parasitiformes</taxon>
        <taxon>Ixodida</taxon>
        <taxon>Ixodoidea</taxon>
        <taxon>Ixodidae</taxon>
        <taxon>Hyalomminae</taxon>
        <taxon>Hyalomma</taxon>
    </lineage>
</organism>
<keyword evidence="2" id="KW-1185">Reference proteome</keyword>
<evidence type="ECO:0000313" key="1">
    <source>
        <dbReference type="EMBL" id="KAH6939801.1"/>
    </source>
</evidence>
<name>A0ACB7T110_HYAAI</name>
<accession>A0ACB7T110</accession>